<feature type="transmembrane region" description="Helical" evidence="8">
    <location>
        <begin position="6"/>
        <end position="26"/>
    </location>
</feature>
<evidence type="ECO:0000256" key="1">
    <source>
        <dbReference type="ARBA" id="ARBA00004651"/>
    </source>
</evidence>
<dbReference type="Proteomes" id="UP001216510">
    <property type="component" value="Chromosome"/>
</dbReference>
<dbReference type="EMBL" id="CP119083">
    <property type="protein sequence ID" value="WEF30847.1"/>
    <property type="molecule type" value="Genomic_DNA"/>
</dbReference>
<keyword evidence="4 8" id="KW-1003">Cell membrane</keyword>
<feature type="transmembrane region" description="Helical" evidence="8">
    <location>
        <begin position="163"/>
        <end position="185"/>
    </location>
</feature>
<keyword evidence="3" id="KW-0813">Transport</keyword>
<organism evidence="9 10">
    <name type="scientific">Pseudoduganella chitinolytica</name>
    <dbReference type="NCBI Taxonomy" id="34070"/>
    <lineage>
        <taxon>Bacteria</taxon>
        <taxon>Pseudomonadati</taxon>
        <taxon>Pseudomonadota</taxon>
        <taxon>Betaproteobacteria</taxon>
        <taxon>Burkholderiales</taxon>
        <taxon>Oxalobacteraceae</taxon>
        <taxon>Telluria group</taxon>
        <taxon>Pseudoduganella</taxon>
    </lineage>
</organism>
<keyword evidence="10" id="KW-1185">Reference proteome</keyword>
<dbReference type="Pfam" id="PF01925">
    <property type="entry name" value="TauE"/>
    <property type="match status" value="1"/>
</dbReference>
<feature type="transmembrane region" description="Helical" evidence="8">
    <location>
        <begin position="191"/>
        <end position="209"/>
    </location>
</feature>
<gene>
    <name evidence="9" type="ORF">PX653_15340</name>
</gene>
<accession>A0ABY8B7X0</accession>
<feature type="transmembrane region" description="Helical" evidence="8">
    <location>
        <begin position="33"/>
        <end position="53"/>
    </location>
</feature>
<keyword evidence="5 8" id="KW-0812">Transmembrane</keyword>
<evidence type="ECO:0000256" key="5">
    <source>
        <dbReference type="ARBA" id="ARBA00022692"/>
    </source>
</evidence>
<evidence type="ECO:0000256" key="7">
    <source>
        <dbReference type="ARBA" id="ARBA00023136"/>
    </source>
</evidence>
<feature type="transmembrane region" description="Helical" evidence="8">
    <location>
        <begin position="99"/>
        <end position="118"/>
    </location>
</feature>
<sequence length="242" mass="25364">METHIIYIATVFLLAGMVKGATGMGLPTVAMGLLGLVMAPMEAAALLVVPSLLTNGWQVLSGRPLYPLWLRLRGMMTGICLGTLAGGTLLLQAQGGGRVLGLALVLYGLLGLGERTWAVPERWEPWLAPLAGAATGLMTAATGVFVLPAVPYLQALRLDKDELVQAMGLSFTVSTLALAVVLAAHDAWQPAAAGASFLAQLPALAGLLLGQRLRGRLQPQVFRRCLFITLLLVGVHLVLADA</sequence>
<protein>
    <recommendedName>
        <fullName evidence="8">Probable membrane transporter protein</fullName>
    </recommendedName>
</protein>
<dbReference type="PANTHER" id="PTHR30269">
    <property type="entry name" value="TRANSMEMBRANE PROTEIN YFCA"/>
    <property type="match status" value="1"/>
</dbReference>
<evidence type="ECO:0000256" key="8">
    <source>
        <dbReference type="RuleBase" id="RU363041"/>
    </source>
</evidence>
<comment type="subcellular location">
    <subcellularLocation>
        <location evidence="1 8">Cell membrane</location>
        <topology evidence="1 8">Multi-pass membrane protein</topology>
    </subcellularLocation>
</comment>
<dbReference type="InterPro" id="IPR052017">
    <property type="entry name" value="TSUP"/>
</dbReference>
<evidence type="ECO:0000256" key="2">
    <source>
        <dbReference type="ARBA" id="ARBA00009142"/>
    </source>
</evidence>
<keyword evidence="6 8" id="KW-1133">Transmembrane helix</keyword>
<evidence type="ECO:0000313" key="9">
    <source>
        <dbReference type="EMBL" id="WEF30847.1"/>
    </source>
</evidence>
<feature type="transmembrane region" description="Helical" evidence="8">
    <location>
        <begin position="221"/>
        <end position="239"/>
    </location>
</feature>
<proteinExistence type="inferred from homology"/>
<evidence type="ECO:0000256" key="3">
    <source>
        <dbReference type="ARBA" id="ARBA00022448"/>
    </source>
</evidence>
<comment type="similarity">
    <text evidence="2 8">Belongs to the 4-toluene sulfonate uptake permease (TSUP) (TC 2.A.102) family.</text>
</comment>
<dbReference type="InterPro" id="IPR002781">
    <property type="entry name" value="TM_pro_TauE-like"/>
</dbReference>
<evidence type="ECO:0000256" key="4">
    <source>
        <dbReference type="ARBA" id="ARBA00022475"/>
    </source>
</evidence>
<feature type="transmembrane region" description="Helical" evidence="8">
    <location>
        <begin position="73"/>
        <end position="92"/>
    </location>
</feature>
<keyword evidence="7 8" id="KW-0472">Membrane</keyword>
<reference evidence="9 10" key="1">
    <citation type="submission" date="2023-02" db="EMBL/GenBank/DDBJ databases">
        <title>Gemone sequence of Telluria chitinolytica ACM 3522T.</title>
        <authorList>
            <person name="Frediansyah A."/>
            <person name="Miess H."/>
            <person name="Gross H."/>
        </authorList>
    </citation>
    <scope>NUCLEOTIDE SEQUENCE [LARGE SCALE GENOMIC DNA]</scope>
    <source>
        <strain evidence="9 10">ACM 3522</strain>
    </source>
</reference>
<dbReference type="RefSeq" id="WP_277413639.1">
    <property type="nucleotide sequence ID" value="NZ_CP119083.1"/>
</dbReference>
<evidence type="ECO:0000313" key="10">
    <source>
        <dbReference type="Proteomes" id="UP001216510"/>
    </source>
</evidence>
<feature type="transmembrane region" description="Helical" evidence="8">
    <location>
        <begin position="130"/>
        <end position="151"/>
    </location>
</feature>
<evidence type="ECO:0000256" key="6">
    <source>
        <dbReference type="ARBA" id="ARBA00022989"/>
    </source>
</evidence>
<name>A0ABY8B7X0_9BURK</name>
<dbReference type="PANTHER" id="PTHR30269:SF32">
    <property type="entry name" value="MEMBRANE TRANSPORTER PROTEIN-RELATED"/>
    <property type="match status" value="1"/>
</dbReference>